<sequence length="154" mass="17888">MPTYKECRPGDVVHLPLQEPAEDSIIWRKLNPNGSEQPWNHPAVIIGKIEEDGKQCLRIRLCTSFGGRRIDKCKEPRHRNFYVLVDNKQDNTTHNSTRLTTLAPGSDKFTRRTYVNLSYGSEYFIEYKYLESWGPKLIQLDAESTQRIIDCRSS</sequence>
<accession>A0A9W8Y4B6</accession>
<protein>
    <submittedName>
        <fullName evidence="1">Uncharacterized protein</fullName>
    </submittedName>
</protein>
<comment type="caution">
    <text evidence="1">The sequence shown here is derived from an EMBL/GenBank/DDBJ whole genome shotgun (WGS) entry which is preliminary data.</text>
</comment>
<dbReference type="Proteomes" id="UP001140560">
    <property type="component" value="Unassembled WGS sequence"/>
</dbReference>
<gene>
    <name evidence="1" type="ORF">N0V83_008866</name>
</gene>
<dbReference type="OrthoDB" id="3775889at2759"/>
<evidence type="ECO:0000313" key="1">
    <source>
        <dbReference type="EMBL" id="KAJ4365247.1"/>
    </source>
</evidence>
<name>A0A9W8Y4B6_9PLEO</name>
<proteinExistence type="predicted"/>
<dbReference type="EMBL" id="JAPEUY010000016">
    <property type="protein sequence ID" value="KAJ4365247.1"/>
    <property type="molecule type" value="Genomic_DNA"/>
</dbReference>
<keyword evidence="2" id="KW-1185">Reference proteome</keyword>
<dbReference type="AlphaFoldDB" id="A0A9W8Y4B6"/>
<evidence type="ECO:0000313" key="2">
    <source>
        <dbReference type="Proteomes" id="UP001140560"/>
    </source>
</evidence>
<organism evidence="1 2">
    <name type="scientific">Neocucurbitaria cava</name>
    <dbReference type="NCBI Taxonomy" id="798079"/>
    <lineage>
        <taxon>Eukaryota</taxon>
        <taxon>Fungi</taxon>
        <taxon>Dikarya</taxon>
        <taxon>Ascomycota</taxon>
        <taxon>Pezizomycotina</taxon>
        <taxon>Dothideomycetes</taxon>
        <taxon>Pleosporomycetidae</taxon>
        <taxon>Pleosporales</taxon>
        <taxon>Pleosporineae</taxon>
        <taxon>Cucurbitariaceae</taxon>
        <taxon>Neocucurbitaria</taxon>
    </lineage>
</organism>
<reference evidence="1" key="1">
    <citation type="submission" date="2022-10" db="EMBL/GenBank/DDBJ databases">
        <title>Tapping the CABI collections for fungal endophytes: first genome assemblies for Collariella, Neodidymelliopsis, Ascochyta clinopodiicola, Didymella pomorum, Didymosphaeria variabile, Neocosmospora piperis and Neocucurbitaria cava.</title>
        <authorList>
            <person name="Hill R."/>
        </authorList>
    </citation>
    <scope>NUCLEOTIDE SEQUENCE</scope>
    <source>
        <strain evidence="1">IMI 356814</strain>
    </source>
</reference>